<dbReference type="RefSeq" id="XP_005773874.1">
    <property type="nucleotide sequence ID" value="XM_005773817.1"/>
</dbReference>
<evidence type="ECO:0000313" key="5">
    <source>
        <dbReference type="Proteomes" id="UP000013827"/>
    </source>
</evidence>
<evidence type="ECO:0000313" key="4">
    <source>
        <dbReference type="EnsemblProtists" id="EOD21445"/>
    </source>
</evidence>
<dbReference type="PROSITE" id="PS50088">
    <property type="entry name" value="ANK_REPEAT"/>
    <property type="match status" value="1"/>
</dbReference>
<name>A0A0D3JD60_EMIH1</name>
<organism evidence="4 5">
    <name type="scientific">Emiliania huxleyi (strain CCMP1516)</name>
    <dbReference type="NCBI Taxonomy" id="280463"/>
    <lineage>
        <taxon>Eukaryota</taxon>
        <taxon>Haptista</taxon>
        <taxon>Haptophyta</taxon>
        <taxon>Prymnesiophyceae</taxon>
        <taxon>Isochrysidales</taxon>
        <taxon>Noelaerhabdaceae</taxon>
        <taxon>Emiliania</taxon>
    </lineage>
</organism>
<dbReference type="STRING" id="2903.R1E3P1"/>
<dbReference type="SUPFAM" id="SSF48403">
    <property type="entry name" value="Ankyrin repeat"/>
    <property type="match status" value="1"/>
</dbReference>
<accession>A0A0D3JD60</accession>
<evidence type="ECO:0000256" key="2">
    <source>
        <dbReference type="ARBA" id="ARBA00023043"/>
    </source>
</evidence>
<dbReference type="InterPro" id="IPR050889">
    <property type="entry name" value="Dendritic_Spine_Reg/Scaffold"/>
</dbReference>
<reference evidence="5" key="1">
    <citation type="journal article" date="2013" name="Nature">
        <title>Pan genome of the phytoplankton Emiliania underpins its global distribution.</title>
        <authorList>
            <person name="Read B.A."/>
            <person name="Kegel J."/>
            <person name="Klute M.J."/>
            <person name="Kuo A."/>
            <person name="Lefebvre S.C."/>
            <person name="Maumus F."/>
            <person name="Mayer C."/>
            <person name="Miller J."/>
            <person name="Monier A."/>
            <person name="Salamov A."/>
            <person name="Young J."/>
            <person name="Aguilar M."/>
            <person name="Claverie J.M."/>
            <person name="Frickenhaus S."/>
            <person name="Gonzalez K."/>
            <person name="Herman E.K."/>
            <person name="Lin Y.C."/>
            <person name="Napier J."/>
            <person name="Ogata H."/>
            <person name="Sarno A.F."/>
            <person name="Shmutz J."/>
            <person name="Schroeder D."/>
            <person name="de Vargas C."/>
            <person name="Verret F."/>
            <person name="von Dassow P."/>
            <person name="Valentin K."/>
            <person name="Van de Peer Y."/>
            <person name="Wheeler G."/>
            <person name="Dacks J.B."/>
            <person name="Delwiche C.F."/>
            <person name="Dyhrman S.T."/>
            <person name="Glockner G."/>
            <person name="John U."/>
            <person name="Richards T."/>
            <person name="Worden A.Z."/>
            <person name="Zhang X."/>
            <person name="Grigoriev I.V."/>
            <person name="Allen A.E."/>
            <person name="Bidle K."/>
            <person name="Borodovsky M."/>
            <person name="Bowler C."/>
            <person name="Brownlee C."/>
            <person name="Cock J.M."/>
            <person name="Elias M."/>
            <person name="Gladyshev V.N."/>
            <person name="Groth M."/>
            <person name="Guda C."/>
            <person name="Hadaegh A."/>
            <person name="Iglesias-Rodriguez M.D."/>
            <person name="Jenkins J."/>
            <person name="Jones B.M."/>
            <person name="Lawson T."/>
            <person name="Leese F."/>
            <person name="Lindquist E."/>
            <person name="Lobanov A."/>
            <person name="Lomsadze A."/>
            <person name="Malik S.B."/>
            <person name="Marsh M.E."/>
            <person name="Mackinder L."/>
            <person name="Mock T."/>
            <person name="Mueller-Roeber B."/>
            <person name="Pagarete A."/>
            <person name="Parker M."/>
            <person name="Probert I."/>
            <person name="Quesneville H."/>
            <person name="Raines C."/>
            <person name="Rensing S.A."/>
            <person name="Riano-Pachon D.M."/>
            <person name="Richier S."/>
            <person name="Rokitta S."/>
            <person name="Shiraiwa Y."/>
            <person name="Soanes D.M."/>
            <person name="van der Giezen M."/>
            <person name="Wahlund T.M."/>
            <person name="Williams B."/>
            <person name="Wilson W."/>
            <person name="Wolfe G."/>
            <person name="Wurch L.L."/>
        </authorList>
    </citation>
    <scope>NUCLEOTIDE SEQUENCE</scope>
</reference>
<feature type="repeat" description="ANK" evidence="3">
    <location>
        <begin position="34"/>
        <end position="66"/>
    </location>
</feature>
<dbReference type="OMA" id="WACIEAH"/>
<dbReference type="InterPro" id="IPR036770">
    <property type="entry name" value="Ankyrin_rpt-contain_sf"/>
</dbReference>
<protein>
    <recommendedName>
        <fullName evidence="6">Ankyrin repeat protein</fullName>
    </recommendedName>
</protein>
<dbReference type="SMART" id="SM00248">
    <property type="entry name" value="ANK"/>
    <property type="match status" value="2"/>
</dbReference>
<sequence length="164" mass="17053">MAFYFDAASRFDLSPQPLDELISSGQALSRSDGSGRTLLHHACEQGHEGAVRALVEAGCSVEAQDCDGRTPLHLACLNVGRASARGNDHLAIVRFLEESNASATTPDRFGRLPLSCLPDEAKRVGRNTGSMRGPALAATRVMTGSPADPAAMGGVAGAVAAHTR</sequence>
<evidence type="ECO:0000256" key="3">
    <source>
        <dbReference type="PROSITE-ProRule" id="PRU00023"/>
    </source>
</evidence>
<dbReference type="KEGG" id="ehx:EMIHUDRAFT_241209"/>
<dbReference type="HOGENOM" id="CLU_1622074_0_0_1"/>
<dbReference type="GeneID" id="17266991"/>
<dbReference type="Gene3D" id="1.25.40.20">
    <property type="entry name" value="Ankyrin repeat-containing domain"/>
    <property type="match status" value="1"/>
</dbReference>
<dbReference type="AlphaFoldDB" id="A0A0D3JD60"/>
<dbReference type="PaxDb" id="2903-EOD21445"/>
<dbReference type="PANTHER" id="PTHR24166">
    <property type="entry name" value="ROLLING PEBBLES, ISOFORM B"/>
    <property type="match status" value="1"/>
</dbReference>
<evidence type="ECO:0000256" key="1">
    <source>
        <dbReference type="ARBA" id="ARBA00022737"/>
    </source>
</evidence>
<evidence type="ECO:0008006" key="6">
    <source>
        <dbReference type="Google" id="ProtNLM"/>
    </source>
</evidence>
<dbReference type="PROSITE" id="PS50297">
    <property type="entry name" value="ANK_REP_REGION"/>
    <property type="match status" value="1"/>
</dbReference>
<dbReference type="Proteomes" id="UP000013827">
    <property type="component" value="Unassembled WGS sequence"/>
</dbReference>
<keyword evidence="5" id="KW-1185">Reference proteome</keyword>
<dbReference type="InterPro" id="IPR002110">
    <property type="entry name" value="Ankyrin_rpt"/>
</dbReference>
<dbReference type="Pfam" id="PF12796">
    <property type="entry name" value="Ank_2"/>
    <property type="match status" value="1"/>
</dbReference>
<dbReference type="EnsemblProtists" id="EOD21445">
    <property type="protein sequence ID" value="EOD21445"/>
    <property type="gene ID" value="EMIHUDRAFT_241209"/>
</dbReference>
<reference evidence="4" key="2">
    <citation type="submission" date="2024-10" db="UniProtKB">
        <authorList>
            <consortium name="EnsemblProtists"/>
        </authorList>
    </citation>
    <scope>IDENTIFICATION</scope>
</reference>
<keyword evidence="1" id="KW-0677">Repeat</keyword>
<proteinExistence type="predicted"/>
<keyword evidence="2 3" id="KW-0040">ANK repeat</keyword>
<dbReference type="PANTHER" id="PTHR24166:SF48">
    <property type="entry name" value="PROTEIN VAPYRIN"/>
    <property type="match status" value="1"/>
</dbReference>